<dbReference type="PANTHER" id="PTHR34477">
    <property type="entry name" value="UPF0213 PROTEIN YHBQ"/>
    <property type="match status" value="1"/>
</dbReference>
<feature type="domain" description="GIY-YIG" evidence="2">
    <location>
        <begin position="4"/>
        <end position="80"/>
    </location>
</feature>
<sequence>MDGKRPCVYMLTSKQNGTLYVGVTSNLIKRVFEHRSEAVAGFTSNYHVHDLVWYELHETMESAILREKQVKQWKRAWKLRLIEGENPEWRDLYQTLL</sequence>
<gene>
    <name evidence="3" type="ORF">ISP20_00925</name>
</gene>
<reference evidence="3 4" key="1">
    <citation type="submission" date="2020-10" db="EMBL/GenBank/DDBJ databases">
        <title>Phylogeny of dyella-like bacteria.</title>
        <authorList>
            <person name="Fu J."/>
        </authorList>
    </citation>
    <scope>NUCLEOTIDE SEQUENCE [LARGE SCALE GENOMIC DNA]</scope>
    <source>
        <strain evidence="3 4">THG-B117</strain>
    </source>
</reference>
<evidence type="ECO:0000313" key="3">
    <source>
        <dbReference type="EMBL" id="MBM7119709.1"/>
    </source>
</evidence>
<accession>A0ABS2JKZ1</accession>
<proteinExistence type="inferred from homology"/>
<evidence type="ECO:0000259" key="2">
    <source>
        <dbReference type="PROSITE" id="PS50164"/>
    </source>
</evidence>
<comment type="caution">
    <text evidence="3">The sequence shown here is derived from an EMBL/GenBank/DDBJ whole genome shotgun (WGS) entry which is preliminary data.</text>
</comment>
<dbReference type="Proteomes" id="UP001430065">
    <property type="component" value="Unassembled WGS sequence"/>
</dbReference>
<dbReference type="CDD" id="cd10448">
    <property type="entry name" value="GIY-YIG_unchar_3"/>
    <property type="match status" value="1"/>
</dbReference>
<dbReference type="InterPro" id="IPR050190">
    <property type="entry name" value="UPF0213_domain"/>
</dbReference>
<organism evidence="3 4">
    <name type="scientific">Dyella kyungheensis</name>
    <dbReference type="NCBI Taxonomy" id="1242174"/>
    <lineage>
        <taxon>Bacteria</taxon>
        <taxon>Pseudomonadati</taxon>
        <taxon>Pseudomonadota</taxon>
        <taxon>Gammaproteobacteria</taxon>
        <taxon>Lysobacterales</taxon>
        <taxon>Rhodanobacteraceae</taxon>
        <taxon>Dyella</taxon>
    </lineage>
</organism>
<comment type="similarity">
    <text evidence="1">Belongs to the UPF0213 family.</text>
</comment>
<dbReference type="EMBL" id="JADIKC010000001">
    <property type="protein sequence ID" value="MBM7119709.1"/>
    <property type="molecule type" value="Genomic_DNA"/>
</dbReference>
<keyword evidence="4" id="KW-1185">Reference proteome</keyword>
<dbReference type="PROSITE" id="PS50164">
    <property type="entry name" value="GIY_YIG"/>
    <property type="match status" value="1"/>
</dbReference>
<name>A0ABS2JKZ1_9GAMM</name>
<evidence type="ECO:0000256" key="1">
    <source>
        <dbReference type="ARBA" id="ARBA00007435"/>
    </source>
</evidence>
<protein>
    <submittedName>
        <fullName evidence="3">GIY-YIG nuclease family protein</fullName>
    </submittedName>
</protein>
<evidence type="ECO:0000313" key="4">
    <source>
        <dbReference type="Proteomes" id="UP001430065"/>
    </source>
</evidence>
<dbReference type="InterPro" id="IPR035901">
    <property type="entry name" value="GIY-YIG_endonuc_sf"/>
</dbReference>
<dbReference type="SMART" id="SM00465">
    <property type="entry name" value="GIYc"/>
    <property type="match status" value="1"/>
</dbReference>
<dbReference type="Pfam" id="PF01541">
    <property type="entry name" value="GIY-YIG"/>
    <property type="match status" value="1"/>
</dbReference>
<dbReference type="PANTHER" id="PTHR34477:SF5">
    <property type="entry name" value="BSL5627 PROTEIN"/>
    <property type="match status" value="1"/>
</dbReference>
<dbReference type="SUPFAM" id="SSF82771">
    <property type="entry name" value="GIY-YIG endonuclease"/>
    <property type="match status" value="1"/>
</dbReference>
<dbReference type="InterPro" id="IPR000305">
    <property type="entry name" value="GIY-YIG_endonuc"/>
</dbReference>
<dbReference type="RefSeq" id="WP_204634183.1">
    <property type="nucleotide sequence ID" value="NZ_JADIKC010000001.1"/>
</dbReference>
<dbReference type="Gene3D" id="3.40.1440.10">
    <property type="entry name" value="GIY-YIG endonuclease"/>
    <property type="match status" value="1"/>
</dbReference>